<feature type="domain" description="Fe/B12 periplasmic-binding" evidence="9">
    <location>
        <begin position="62"/>
        <end position="317"/>
    </location>
</feature>
<feature type="signal peptide" evidence="8">
    <location>
        <begin position="1"/>
        <end position="28"/>
    </location>
</feature>
<evidence type="ECO:0000256" key="5">
    <source>
        <dbReference type="ARBA" id="ARBA00023139"/>
    </source>
</evidence>
<sequence>MRTYQKKFIAIMSVLLLACLIVSGCSSSQENNGSKAGSKSDKNSRVIQHEEGKTPVTGTPKKVVVLELSFLDAVKNLGITPVGIADDNKKDMIKKLVGSSIDYTSVGTRSEPNLEVISSLKPDLIIADAERHKNIYKQLKQIAPTIELKSREATYDETIDSYKTISKALNKEEEGKEKLAQHNKVIDGLKAELPKDEDRSIVLGVARSDSFQLHTSSSYDGEIFRMLGFTHAVKSDTAYQEVNLEQLSKIDPDILFISANEGKTIVDDWKKNPLWKNLKAVKNGQIYDADRDIWTRFRGIQSSETSAKDVLKKVYNK</sequence>
<evidence type="ECO:0000256" key="2">
    <source>
        <dbReference type="ARBA" id="ARBA00008814"/>
    </source>
</evidence>
<dbReference type="Proteomes" id="UP000006867">
    <property type="component" value="Chromosome"/>
</dbReference>
<feature type="chain" id="PRO_5045787827" evidence="8">
    <location>
        <begin position="29"/>
        <end position="317"/>
    </location>
</feature>
<evidence type="ECO:0000256" key="6">
    <source>
        <dbReference type="ARBA" id="ARBA00023288"/>
    </source>
</evidence>
<evidence type="ECO:0000256" key="3">
    <source>
        <dbReference type="ARBA" id="ARBA00022448"/>
    </source>
</evidence>
<comment type="subcellular location">
    <subcellularLocation>
        <location evidence="1">Cell membrane</location>
        <topology evidence="1">Lipid-anchor</topology>
    </subcellularLocation>
</comment>
<dbReference type="PANTHER" id="PTHR30532:SF29">
    <property type="entry name" value="FE(3+) DICITRATE-BINDING PERIPLASMIC PROTEIN"/>
    <property type="match status" value="1"/>
</dbReference>
<evidence type="ECO:0000256" key="7">
    <source>
        <dbReference type="SAM" id="MobiDB-lite"/>
    </source>
</evidence>
<gene>
    <name evidence="10" type="ordered locus">BATR1942_01345</name>
</gene>
<evidence type="ECO:0000256" key="4">
    <source>
        <dbReference type="ARBA" id="ARBA00022729"/>
    </source>
</evidence>
<dbReference type="PROSITE" id="PS51257">
    <property type="entry name" value="PROKAR_LIPOPROTEIN"/>
    <property type="match status" value="1"/>
</dbReference>
<reference evidence="10 11" key="1">
    <citation type="journal article" date="2011" name="Front. Microbiol.">
        <title>Genomic signatures of strain selection and enhancement in Bacillus atrophaeus var. globigii, a historical biowarfare simulant.</title>
        <authorList>
            <person name="Gibbons H.S."/>
            <person name="Broomall S.M."/>
            <person name="McNew L.A."/>
            <person name="Daligault H."/>
            <person name="Chapman C."/>
            <person name="Bruce D."/>
            <person name="Karavis M."/>
            <person name="Krepps M."/>
            <person name="McGregor P.A."/>
            <person name="Hong C."/>
            <person name="Park K.H."/>
            <person name="Akmal A."/>
            <person name="Feldman A."/>
            <person name="Lin J.S."/>
            <person name="Chang W.E."/>
            <person name="Higgs B.W."/>
            <person name="Demirev P."/>
            <person name="Lindquist J."/>
            <person name="Liem A."/>
            <person name="Fochler E."/>
            <person name="Read T.D."/>
            <person name="Tapia R."/>
            <person name="Johnson S."/>
            <person name="Bishop-Lilly K.A."/>
            <person name="Detter C."/>
            <person name="Han C."/>
            <person name="Sozhamannan S."/>
            <person name="Rosenzweig C.N."/>
            <person name="Skowronski E.W."/>
        </authorList>
    </citation>
    <scope>NUCLEOTIDE SEQUENCE [LARGE SCALE GENOMIC DNA]</scope>
    <source>
        <strain evidence="10 11">1942</strain>
    </source>
</reference>
<dbReference type="NCBIfam" id="NF008501">
    <property type="entry name" value="PRK11411.1"/>
    <property type="match status" value="1"/>
</dbReference>
<dbReference type="PROSITE" id="PS50983">
    <property type="entry name" value="FE_B12_PBP"/>
    <property type="match status" value="1"/>
</dbReference>
<keyword evidence="6 10" id="KW-0449">Lipoprotein</keyword>
<dbReference type="EMBL" id="CP002207">
    <property type="protein sequence ID" value="ADP31227.1"/>
    <property type="molecule type" value="Genomic_DNA"/>
</dbReference>
<dbReference type="PANTHER" id="PTHR30532">
    <property type="entry name" value="IRON III DICITRATE-BINDING PERIPLASMIC PROTEIN"/>
    <property type="match status" value="1"/>
</dbReference>
<accession>A0ABM5LTP1</accession>
<keyword evidence="11" id="KW-1185">Reference proteome</keyword>
<dbReference type="Pfam" id="PF01497">
    <property type="entry name" value="Peripla_BP_2"/>
    <property type="match status" value="1"/>
</dbReference>
<name>A0ABM5LTP1_BACA1</name>
<evidence type="ECO:0000313" key="10">
    <source>
        <dbReference type="EMBL" id="ADP31227.1"/>
    </source>
</evidence>
<keyword evidence="4 8" id="KW-0732">Signal</keyword>
<feature type="region of interest" description="Disordered" evidence="7">
    <location>
        <begin position="28"/>
        <end position="55"/>
    </location>
</feature>
<organism evidence="10 11">
    <name type="scientific">Bacillus atrophaeus (strain 1942)</name>
    <dbReference type="NCBI Taxonomy" id="720555"/>
    <lineage>
        <taxon>Bacteria</taxon>
        <taxon>Bacillati</taxon>
        <taxon>Bacillota</taxon>
        <taxon>Bacilli</taxon>
        <taxon>Bacillales</taxon>
        <taxon>Bacillaceae</taxon>
        <taxon>Bacillus</taxon>
    </lineage>
</organism>
<dbReference type="Gene3D" id="3.40.50.1980">
    <property type="entry name" value="Nitrogenase molybdenum iron protein domain"/>
    <property type="match status" value="2"/>
</dbReference>
<dbReference type="InterPro" id="IPR002491">
    <property type="entry name" value="ABC_transptr_periplasmic_BD"/>
</dbReference>
<comment type="similarity">
    <text evidence="2">Belongs to the bacterial solute-binding protein 8 family.</text>
</comment>
<dbReference type="GeneID" id="92915948"/>
<dbReference type="InterPro" id="IPR051313">
    <property type="entry name" value="Bact_iron-sidero_bind"/>
</dbReference>
<evidence type="ECO:0000313" key="11">
    <source>
        <dbReference type="Proteomes" id="UP000006867"/>
    </source>
</evidence>
<protein>
    <submittedName>
        <fullName evidence="10">Iron-dicitrate ABC transporter (Binding lipoprotein)</fullName>
    </submittedName>
</protein>
<dbReference type="SUPFAM" id="SSF53807">
    <property type="entry name" value="Helical backbone' metal receptor"/>
    <property type="match status" value="1"/>
</dbReference>
<evidence type="ECO:0000259" key="9">
    <source>
        <dbReference type="PROSITE" id="PS50983"/>
    </source>
</evidence>
<feature type="compositionally biased region" description="Polar residues" evidence="7">
    <location>
        <begin position="28"/>
        <end position="37"/>
    </location>
</feature>
<dbReference type="CDD" id="cd01146">
    <property type="entry name" value="FhuD"/>
    <property type="match status" value="1"/>
</dbReference>
<dbReference type="RefSeq" id="WP_003328336.1">
    <property type="nucleotide sequence ID" value="NC_014639.1"/>
</dbReference>
<evidence type="ECO:0000256" key="1">
    <source>
        <dbReference type="ARBA" id="ARBA00004193"/>
    </source>
</evidence>
<evidence type="ECO:0000256" key="8">
    <source>
        <dbReference type="SAM" id="SignalP"/>
    </source>
</evidence>
<feature type="compositionally biased region" description="Basic and acidic residues" evidence="7">
    <location>
        <begin position="38"/>
        <end position="53"/>
    </location>
</feature>
<keyword evidence="5" id="KW-0564">Palmitate</keyword>
<proteinExistence type="inferred from homology"/>
<keyword evidence="3" id="KW-0813">Transport</keyword>